<evidence type="ECO:0000313" key="3">
    <source>
        <dbReference type="EMBL" id="TLV03358.1"/>
    </source>
</evidence>
<proteinExistence type="predicted"/>
<dbReference type="PROSITE" id="PS51257">
    <property type="entry name" value="PROKAR_LIPOPROTEIN"/>
    <property type="match status" value="1"/>
</dbReference>
<name>A0A5R9L4K5_9BACT</name>
<dbReference type="RefSeq" id="WP_138364566.1">
    <property type="nucleotide sequence ID" value="NZ_VCEJ01000002.1"/>
</dbReference>
<dbReference type="InterPro" id="IPR013517">
    <property type="entry name" value="FG-GAP"/>
</dbReference>
<comment type="caution">
    <text evidence="3">The sequence shown here is derived from an EMBL/GenBank/DDBJ whole genome shotgun (WGS) entry which is preliminary data.</text>
</comment>
<dbReference type="PANTHER" id="PTHR16026:SF0">
    <property type="entry name" value="CARTILAGE ACIDIC PROTEIN 1"/>
    <property type="match status" value="1"/>
</dbReference>
<feature type="domain" description="ASPIC/UnbV" evidence="2">
    <location>
        <begin position="543"/>
        <end position="603"/>
    </location>
</feature>
<reference evidence="3 4" key="1">
    <citation type="submission" date="2019-05" db="EMBL/GenBank/DDBJ databases">
        <authorList>
            <person name="Qu J.-H."/>
        </authorList>
    </citation>
    <scope>NUCLEOTIDE SEQUENCE [LARGE SCALE GENOMIC DNA]</scope>
    <source>
        <strain evidence="3 4">T17</strain>
    </source>
</reference>
<protein>
    <submittedName>
        <fullName evidence="3">RNA-binding protein</fullName>
    </submittedName>
</protein>
<dbReference type="InterPro" id="IPR028994">
    <property type="entry name" value="Integrin_alpha_N"/>
</dbReference>
<dbReference type="EMBL" id="VCEJ01000002">
    <property type="protein sequence ID" value="TLV03358.1"/>
    <property type="molecule type" value="Genomic_DNA"/>
</dbReference>
<keyword evidence="4" id="KW-1185">Reference proteome</keyword>
<evidence type="ECO:0000259" key="2">
    <source>
        <dbReference type="Pfam" id="PF07593"/>
    </source>
</evidence>
<dbReference type="Pfam" id="PF07593">
    <property type="entry name" value="UnbV_ASPIC"/>
    <property type="match status" value="1"/>
</dbReference>
<gene>
    <name evidence="3" type="ORF">FEN17_07040</name>
</gene>
<dbReference type="InterPro" id="IPR011519">
    <property type="entry name" value="UnbV_ASPIC"/>
</dbReference>
<accession>A0A5R9L4K5</accession>
<keyword evidence="1" id="KW-0732">Signal</keyword>
<dbReference type="Pfam" id="PF13517">
    <property type="entry name" value="FG-GAP_3"/>
    <property type="match status" value="5"/>
</dbReference>
<dbReference type="PANTHER" id="PTHR16026">
    <property type="entry name" value="CARTILAGE ACIDIC PROTEIN 1"/>
    <property type="match status" value="1"/>
</dbReference>
<dbReference type="Gene3D" id="2.130.10.130">
    <property type="entry name" value="Integrin alpha, N-terminal"/>
    <property type="match status" value="3"/>
</dbReference>
<dbReference type="InterPro" id="IPR027039">
    <property type="entry name" value="Crtac1"/>
</dbReference>
<sequence length="1119" mass="123656">MTRHFLSSCVPIFCLAALFFSCKKSGEDKQQEKLFQSVSAAESGVSFVNQLTETIDNNYYKHMYTYIGGGVAAGDFNNDGLEDLFFVSNLKDNKLYLNTGNLKFKDITKESGIVKRPGFDAGVAVADVNNDGWLDIYITRGGWDDRDNKFANMLYINNGKKALPDGSSIVTFTERAAEFNLADDNRGIQSTFFDYDRDGDLDLYISNAPDFKERETRLADLANVQTAAETAAHKGSDRLYRNEGNGNFTNVSEQAGIKPDIGFGLNPQVGDLNNDGWLDVYVCNDFRIPDFVYINNKNGTFREGRNEMLRHMSFSSMGSDIADVNNDGLFDLYTLDMNPEDYVRSKTTMGLTDPALFDQMVAKNYHHQYMHNMLQVSNGNGTFSEIANMAGVANTDWSWAGLMADFDLDGFNDIYVTNGVFRDVIDRDRNNEILAIVRQKGKQPSEAELLDYAKMLPQVKIGNYIFRNRGDLTFEDMSKTWTDSVGTFSNGAIYADLDNDGDLDIVVNNMNDPATILKNVAAEQKTGSFLKVKLNGPEKNKFGLGATVSLFLKDSTVQVRQMIPSRGFLSSMSGNLHFGLGKNSGVTKLEIVWPDGKQQVITGNIEPGKILPLNYSDAGPVVEKQQDANLLFTEQDFPFQHSDPAFDDFQKQLLLPQKLSQTGPGVAAGDVNGDGLEDVYLGGGHTQPGQLLIADAVGSFKKVPVPAFETDRDYEDTGACFLDFDKDGDLDLFVVSGSYEFDGFSTLLINRLYINDGKGNFKRSEGIVPEIPAACSVAKAADYDGDGDIDLFVGGRVTEGKYPYPPVSFLLKNEGGKFTVVTSQDAPDLRNVGMVTDAEWVDIDADKDLDLIVTGEWIGIEVFENNKGKFTRSDKYNALTQAKGWWNKLKIADVDGDGDLDIIAGNLGLNYKFKASEKVPFLVYANDFDANGTVDVILATHYGNKEVPVRGRPYIALQMPGIGSKLTTFKDFASKSMEDLLGPELKNALRYAATEFRSGIFINDGGKFTFNAFENHVQQSPINSILYEDFDQDGVRDLLLAGNNYMPEIETTRSDAGNGAFLKGSAGGKFKFVANRLTGFHAMKDVRNLIFLKAKSGGKVLVVNNNDRHELFQMNNPLQ</sequence>
<dbReference type="Proteomes" id="UP000306402">
    <property type="component" value="Unassembled WGS sequence"/>
</dbReference>
<evidence type="ECO:0000313" key="4">
    <source>
        <dbReference type="Proteomes" id="UP000306402"/>
    </source>
</evidence>
<organism evidence="3 4">
    <name type="scientific">Dyadobacter luticola</name>
    <dbReference type="NCBI Taxonomy" id="1979387"/>
    <lineage>
        <taxon>Bacteria</taxon>
        <taxon>Pseudomonadati</taxon>
        <taxon>Bacteroidota</taxon>
        <taxon>Cytophagia</taxon>
        <taxon>Cytophagales</taxon>
        <taxon>Spirosomataceae</taxon>
        <taxon>Dyadobacter</taxon>
    </lineage>
</organism>
<dbReference type="OrthoDB" id="9816120at2"/>
<evidence type="ECO:0000256" key="1">
    <source>
        <dbReference type="ARBA" id="ARBA00022729"/>
    </source>
</evidence>
<dbReference type="AlphaFoldDB" id="A0A5R9L4K5"/>
<dbReference type="SUPFAM" id="SSF69318">
    <property type="entry name" value="Integrin alpha N-terminal domain"/>
    <property type="match status" value="3"/>
</dbReference>